<dbReference type="InterPro" id="IPR014254">
    <property type="entry name" value="Spore_coat_YutH"/>
</dbReference>
<sequence length="335" mass="40213">MELHHLLERHYGVKIEDVLQDGVDLRYSSKGFLYTISNVTNWEQELLAELHKMSNHLMAKGDPSVSTFVSNKDGRFLMTVNEADYVVLKNNRIPSPASIRYGRKLARFHNRGQYMNENIQHASRIGQWKYLWEQRLEQLESLFHQIIRQHPEDSFEEMFVKSYPYYMGLAENAIQYIVDTEIDEQPQEVDSGTICHDRFHRKSWGDDLFIRNPLDWVFDHPGRDLAEWIRSTYWSHSRIYRQDIQTFLNEYQSLRSLSAFSWRLIYARLLFPLHYFECIEDYFLTTETQTKKQLEEQLDRAIRDATDYEHFLALFYEIANVPVRQYRIPLIAWLH</sequence>
<keyword evidence="1" id="KW-0175">Coiled coil</keyword>
<reference evidence="2" key="1">
    <citation type="submission" date="2023-07" db="EMBL/GenBank/DDBJ databases">
        <title>Genomic Encyclopedia of Type Strains, Phase IV (KMG-IV): sequencing the most valuable type-strain genomes for metagenomic binning, comparative biology and taxonomic classification.</title>
        <authorList>
            <person name="Goeker M."/>
        </authorList>
    </citation>
    <scope>NUCLEOTIDE SEQUENCE</scope>
    <source>
        <strain evidence="2">DSM 23947</strain>
    </source>
</reference>
<keyword evidence="2" id="KW-0167">Capsid protein</keyword>
<gene>
    <name evidence="2" type="ORF">J2S13_001570</name>
</gene>
<keyword evidence="3" id="KW-1185">Reference proteome</keyword>
<dbReference type="PANTHER" id="PTHR39179">
    <property type="entry name" value="SPORE COAT PROTEIN I"/>
    <property type="match status" value="1"/>
</dbReference>
<dbReference type="RefSeq" id="WP_307257168.1">
    <property type="nucleotide sequence ID" value="NZ_JAUSUC010000015.1"/>
</dbReference>
<organism evidence="2 3">
    <name type="scientific">Oikeobacillus pervagus</name>
    <dbReference type="NCBI Taxonomy" id="1325931"/>
    <lineage>
        <taxon>Bacteria</taxon>
        <taxon>Bacillati</taxon>
        <taxon>Bacillota</taxon>
        <taxon>Bacilli</taxon>
        <taxon>Bacillales</taxon>
        <taxon>Bacillaceae</taxon>
        <taxon>Oikeobacillus</taxon>
    </lineage>
</organism>
<keyword evidence="2" id="KW-0946">Virion</keyword>
<name>A0AAJ1T1X1_9BACI</name>
<evidence type="ECO:0000313" key="2">
    <source>
        <dbReference type="EMBL" id="MDQ0215171.1"/>
    </source>
</evidence>
<proteinExistence type="predicted"/>
<feature type="coiled-coil region" evidence="1">
    <location>
        <begin position="284"/>
        <end position="311"/>
    </location>
</feature>
<dbReference type="AlphaFoldDB" id="A0AAJ1T1X1"/>
<dbReference type="InterPro" id="IPR047175">
    <property type="entry name" value="CotS-like"/>
</dbReference>
<dbReference type="Proteomes" id="UP001237207">
    <property type="component" value="Unassembled WGS sequence"/>
</dbReference>
<protein>
    <submittedName>
        <fullName evidence="2">Spore coat protein YutH</fullName>
    </submittedName>
</protein>
<evidence type="ECO:0000256" key="1">
    <source>
        <dbReference type="SAM" id="Coils"/>
    </source>
</evidence>
<dbReference type="GO" id="GO:0042601">
    <property type="term" value="C:endospore-forming forespore"/>
    <property type="evidence" value="ECO:0007669"/>
    <property type="project" value="TreeGrafter"/>
</dbReference>
<accession>A0AAJ1T1X1</accession>
<dbReference type="PANTHER" id="PTHR39179:SF2">
    <property type="entry name" value="ENDOSPORE COAT-ASSOCIATED PROTEIN YUTH"/>
    <property type="match status" value="1"/>
</dbReference>
<comment type="caution">
    <text evidence="2">The sequence shown here is derived from an EMBL/GenBank/DDBJ whole genome shotgun (WGS) entry which is preliminary data.</text>
</comment>
<dbReference type="EMBL" id="JAUSUC010000015">
    <property type="protein sequence ID" value="MDQ0215171.1"/>
    <property type="molecule type" value="Genomic_DNA"/>
</dbReference>
<dbReference type="SUPFAM" id="SSF56112">
    <property type="entry name" value="Protein kinase-like (PK-like)"/>
    <property type="match status" value="1"/>
</dbReference>
<evidence type="ECO:0000313" key="3">
    <source>
        <dbReference type="Proteomes" id="UP001237207"/>
    </source>
</evidence>
<dbReference type="InterPro" id="IPR011009">
    <property type="entry name" value="Kinase-like_dom_sf"/>
</dbReference>
<dbReference type="NCBIfam" id="TIGR02905">
    <property type="entry name" value="spore_yutH"/>
    <property type="match status" value="1"/>
</dbReference>
<dbReference type="Gene3D" id="3.90.1200.10">
    <property type="match status" value="1"/>
</dbReference>